<dbReference type="OrthoDB" id="681363at2759"/>
<name>A0A5J9WGL8_9POAL</name>
<sequence>MSLHQSLLRPSTKMVSGAAGLRAAADVVVLAMLVLSSQGHPTKKPLCSDCPSLCSTNCSAFIDAASNGTCSPPIEPCNSCKSQVLRGCCQDFCSSGNETNSISSCCPSDCISGDFATCSCDNCKTKVEQTCGWAACGMHASDRMRCDNCKMGAAQACFPSCNSACNDNCVKKKHC</sequence>
<comment type="caution">
    <text evidence="1">The sequence shown here is derived from an EMBL/GenBank/DDBJ whole genome shotgun (WGS) entry which is preliminary data.</text>
</comment>
<dbReference type="Proteomes" id="UP000324897">
    <property type="component" value="Chromosome 5"/>
</dbReference>
<organism evidence="1 2">
    <name type="scientific">Eragrostis curvula</name>
    <name type="common">weeping love grass</name>
    <dbReference type="NCBI Taxonomy" id="38414"/>
    <lineage>
        <taxon>Eukaryota</taxon>
        <taxon>Viridiplantae</taxon>
        <taxon>Streptophyta</taxon>
        <taxon>Embryophyta</taxon>
        <taxon>Tracheophyta</taxon>
        <taxon>Spermatophyta</taxon>
        <taxon>Magnoliopsida</taxon>
        <taxon>Liliopsida</taxon>
        <taxon>Poales</taxon>
        <taxon>Poaceae</taxon>
        <taxon>PACMAD clade</taxon>
        <taxon>Chloridoideae</taxon>
        <taxon>Eragrostideae</taxon>
        <taxon>Eragrostidinae</taxon>
        <taxon>Eragrostis</taxon>
    </lineage>
</organism>
<protein>
    <submittedName>
        <fullName evidence="1">Uncharacterized protein</fullName>
    </submittedName>
</protein>
<feature type="non-terminal residue" evidence="1">
    <location>
        <position position="1"/>
    </location>
</feature>
<dbReference type="Gramene" id="TVU46550">
    <property type="protein sequence ID" value="TVU46550"/>
    <property type="gene ID" value="EJB05_06091"/>
</dbReference>
<gene>
    <name evidence="1" type="ORF">EJB05_06091</name>
</gene>
<dbReference type="EMBL" id="RWGY01000004">
    <property type="protein sequence ID" value="TVU46550.1"/>
    <property type="molecule type" value="Genomic_DNA"/>
</dbReference>
<reference evidence="1 2" key="1">
    <citation type="journal article" date="2019" name="Sci. Rep.">
        <title>A high-quality genome of Eragrostis curvula grass provides insights into Poaceae evolution and supports new strategies to enhance forage quality.</title>
        <authorList>
            <person name="Carballo J."/>
            <person name="Santos B.A.C.M."/>
            <person name="Zappacosta D."/>
            <person name="Garbus I."/>
            <person name="Selva J.P."/>
            <person name="Gallo C.A."/>
            <person name="Diaz A."/>
            <person name="Albertini E."/>
            <person name="Caccamo M."/>
            <person name="Echenique V."/>
        </authorList>
    </citation>
    <scope>NUCLEOTIDE SEQUENCE [LARGE SCALE GENOMIC DNA]</scope>
    <source>
        <strain evidence="2">cv. Victoria</strain>
        <tissue evidence="1">Leaf</tissue>
    </source>
</reference>
<evidence type="ECO:0000313" key="1">
    <source>
        <dbReference type="EMBL" id="TVU46550.1"/>
    </source>
</evidence>
<proteinExistence type="predicted"/>
<evidence type="ECO:0000313" key="2">
    <source>
        <dbReference type="Proteomes" id="UP000324897"/>
    </source>
</evidence>
<accession>A0A5J9WGL8</accession>
<dbReference type="AlphaFoldDB" id="A0A5J9WGL8"/>
<keyword evidence="2" id="KW-1185">Reference proteome</keyword>